<dbReference type="RefSeq" id="XP_074232004.1">
    <property type="nucleotide sequence ID" value="XM_074375903.1"/>
</dbReference>
<name>A0AC58RBT6_CAMBA</name>
<accession>A0AC58RBT6</accession>
<evidence type="ECO:0000313" key="1">
    <source>
        <dbReference type="Proteomes" id="UP001732780"/>
    </source>
</evidence>
<proteinExistence type="predicted"/>
<dbReference type="Proteomes" id="UP001732780">
    <property type="component" value="Chromosome 12"/>
</dbReference>
<evidence type="ECO:0000313" key="2">
    <source>
        <dbReference type="RefSeq" id="XP_074232004.1"/>
    </source>
</evidence>
<reference evidence="2" key="1">
    <citation type="submission" date="2025-08" db="UniProtKB">
        <authorList>
            <consortium name="RefSeq"/>
        </authorList>
    </citation>
    <scope>IDENTIFICATION</scope>
    <source>
        <tissue evidence="2">Blood</tissue>
    </source>
</reference>
<organism evidence="1 2">
    <name type="scientific">Camelus bactrianus</name>
    <name type="common">Bactrian camel</name>
    <dbReference type="NCBI Taxonomy" id="9837"/>
    <lineage>
        <taxon>Eukaryota</taxon>
        <taxon>Metazoa</taxon>
        <taxon>Chordata</taxon>
        <taxon>Craniata</taxon>
        <taxon>Vertebrata</taxon>
        <taxon>Euteleostomi</taxon>
        <taxon>Mammalia</taxon>
        <taxon>Eutheria</taxon>
        <taxon>Laurasiatheria</taxon>
        <taxon>Artiodactyla</taxon>
        <taxon>Tylopoda</taxon>
        <taxon>Camelidae</taxon>
        <taxon>Camelus</taxon>
    </lineage>
</organism>
<sequence>IFIIFFLFFSCFFSFFCFKQSLSCDTAVLSTLATSVNKNRYNILHKKNALHRNKKKPITVLRIKDGKGIDVSDKLCHQLPRNTAQYYGNEEKHKAEVIVDPAELNKSESRPNNKSSPFRSTDGTLADFNSNVEKEPDPEIENINQDSCENNEQGYKNKEENELGKNEKGKGHVAEDVGHSHHMDPEESAGEDGGCAAGAAAVTQCAEEDAQANSETDAPAQSRNEVSQV</sequence>
<keyword evidence="1" id="KW-1185">Reference proteome</keyword>
<gene>
    <name evidence="2" type="primary">LOC141579485</name>
</gene>
<feature type="non-terminal residue" evidence="2">
    <location>
        <position position="1"/>
    </location>
</feature>
<protein>
    <submittedName>
        <fullName evidence="2">Uncharacterized protein LOC141579485</fullName>
    </submittedName>
</protein>